<sequence>MPHDLVRAQLVRIVNSRQFRNAPRLSRFLTFVVEQCLAGRSDQLKGYTIGLEVFDKGTDFDPQTDTIVRVQARALRQKLDQYYTQDGADDPVHIVIAKGGYLPEFYLHSVNGMPDAARETPAGGENTPIVPASDKPSIAVLPFECIGLGSDCDFLALGLTEGVITDLSRFKYFSVFSRSTTQEAKKQQLSIAQMFRRFRPDFVLEGTFRLRNELIETRIKLIDAASESIMMTYQIDMRMDPDHVYDVQDEVCARIAARIAVDGPIGNFARHAQGARHAIKWETYASLSRYFEYGIQLDKADRDEIEAGLKHAVAADPSSAEAHAALAMIEVEHYRTMSEEVGDQKRLDLALRHALRAVRLDPQSAMAHQSLALAYFHSRRFIDFRASVRRALELNPGHGDMLATFALCFVERAEWDEGIPLLERALALNPLHPDWYHMPKAMFLMMTQGPEEAIAEFTKRPMPGFFAFHFILMWFHVEAGDMEAAKREKGRLLDIAPNAEQFSRRYFDAICLCDEIADRAIAAFQKVDLHIV</sequence>
<dbReference type="SMART" id="SM00028">
    <property type="entry name" value="TPR"/>
    <property type="match status" value="3"/>
</dbReference>
<dbReference type="Gene3D" id="1.25.40.10">
    <property type="entry name" value="Tetratricopeptide repeat domain"/>
    <property type="match status" value="1"/>
</dbReference>
<name>A0A2V4NC68_9RHOB</name>
<protein>
    <submittedName>
        <fullName evidence="1">Uncharacterized protein</fullName>
    </submittedName>
</protein>
<keyword evidence="2" id="KW-1185">Reference proteome</keyword>
<dbReference type="Proteomes" id="UP000248012">
    <property type="component" value="Unassembled WGS sequence"/>
</dbReference>
<gene>
    <name evidence="1" type="ORF">DI396_10120</name>
</gene>
<reference evidence="1 2" key="1">
    <citation type="submission" date="2018-05" db="EMBL/GenBank/DDBJ databases">
        <title>Oceanovita maritima gen. nov., sp. nov., a marine bacterium in the family Rhodobacteraceae isolated from surface seawater of Lundu port Xiamen, China.</title>
        <authorList>
            <person name="Hetharua B.H."/>
            <person name="Min D."/>
            <person name="Liao H."/>
            <person name="Tian Y."/>
        </authorList>
    </citation>
    <scope>NUCLEOTIDE SEQUENCE [LARGE SCALE GENOMIC DNA]</scope>
    <source>
        <strain evidence="1 2">FSX-11</strain>
    </source>
</reference>
<dbReference type="OrthoDB" id="54411at2"/>
<dbReference type="AlphaFoldDB" id="A0A2V4NC68"/>
<proteinExistence type="predicted"/>
<comment type="caution">
    <text evidence="1">The sequence shown here is derived from an EMBL/GenBank/DDBJ whole genome shotgun (WGS) entry which is preliminary data.</text>
</comment>
<dbReference type="InterPro" id="IPR011990">
    <property type="entry name" value="TPR-like_helical_dom_sf"/>
</dbReference>
<organism evidence="1 2">
    <name type="scientific">Litorivita pollutaquae</name>
    <dbReference type="NCBI Taxonomy" id="2200892"/>
    <lineage>
        <taxon>Bacteria</taxon>
        <taxon>Pseudomonadati</taxon>
        <taxon>Pseudomonadota</taxon>
        <taxon>Alphaproteobacteria</taxon>
        <taxon>Rhodobacterales</taxon>
        <taxon>Paracoccaceae</taxon>
        <taxon>Litorivita</taxon>
    </lineage>
</organism>
<dbReference type="EMBL" id="QFVT01000006">
    <property type="protein sequence ID" value="PYC47320.1"/>
    <property type="molecule type" value="Genomic_DNA"/>
</dbReference>
<evidence type="ECO:0000313" key="2">
    <source>
        <dbReference type="Proteomes" id="UP000248012"/>
    </source>
</evidence>
<dbReference type="InterPro" id="IPR019734">
    <property type="entry name" value="TPR_rpt"/>
</dbReference>
<accession>A0A2V4NC68</accession>
<dbReference type="SUPFAM" id="SSF48452">
    <property type="entry name" value="TPR-like"/>
    <property type="match status" value="1"/>
</dbReference>
<evidence type="ECO:0000313" key="1">
    <source>
        <dbReference type="EMBL" id="PYC47320.1"/>
    </source>
</evidence>